<organism evidence="3 4">
    <name type="scientific">Ampelomyces quisqualis</name>
    <name type="common">Powdery mildew agent</name>
    <dbReference type="NCBI Taxonomy" id="50730"/>
    <lineage>
        <taxon>Eukaryota</taxon>
        <taxon>Fungi</taxon>
        <taxon>Dikarya</taxon>
        <taxon>Ascomycota</taxon>
        <taxon>Pezizomycotina</taxon>
        <taxon>Dothideomycetes</taxon>
        <taxon>Pleosporomycetidae</taxon>
        <taxon>Pleosporales</taxon>
        <taxon>Pleosporineae</taxon>
        <taxon>Phaeosphaeriaceae</taxon>
        <taxon>Ampelomyces</taxon>
    </lineage>
</organism>
<evidence type="ECO:0000313" key="3">
    <source>
        <dbReference type="EMBL" id="KAF1915115.1"/>
    </source>
</evidence>
<dbReference type="Proteomes" id="UP000800096">
    <property type="component" value="Unassembled WGS sequence"/>
</dbReference>
<evidence type="ECO:0000259" key="2">
    <source>
        <dbReference type="Pfam" id="PF24864"/>
    </source>
</evidence>
<keyword evidence="4" id="KW-1185">Reference proteome</keyword>
<dbReference type="EMBL" id="ML979136">
    <property type="protein sequence ID" value="KAF1915115.1"/>
    <property type="molecule type" value="Genomic_DNA"/>
</dbReference>
<evidence type="ECO:0000313" key="4">
    <source>
        <dbReference type="Proteomes" id="UP000800096"/>
    </source>
</evidence>
<feature type="compositionally biased region" description="Polar residues" evidence="1">
    <location>
        <begin position="32"/>
        <end position="44"/>
    </location>
</feature>
<evidence type="ECO:0000256" key="1">
    <source>
        <dbReference type="SAM" id="MobiDB-lite"/>
    </source>
</evidence>
<dbReference type="InterPro" id="IPR038883">
    <property type="entry name" value="AN11006-like"/>
</dbReference>
<dbReference type="Pfam" id="PF24864">
    <property type="entry name" value="DUF7730"/>
    <property type="match status" value="1"/>
</dbReference>
<name>A0A6A5QHS6_AMPQU</name>
<reference evidence="3" key="1">
    <citation type="journal article" date="2020" name="Stud. Mycol.">
        <title>101 Dothideomycetes genomes: a test case for predicting lifestyles and emergence of pathogens.</title>
        <authorList>
            <person name="Haridas S."/>
            <person name="Albert R."/>
            <person name="Binder M."/>
            <person name="Bloem J."/>
            <person name="Labutti K."/>
            <person name="Salamov A."/>
            <person name="Andreopoulos B."/>
            <person name="Baker S."/>
            <person name="Barry K."/>
            <person name="Bills G."/>
            <person name="Bluhm B."/>
            <person name="Cannon C."/>
            <person name="Castanera R."/>
            <person name="Culley D."/>
            <person name="Daum C."/>
            <person name="Ezra D."/>
            <person name="Gonzalez J."/>
            <person name="Henrissat B."/>
            <person name="Kuo A."/>
            <person name="Liang C."/>
            <person name="Lipzen A."/>
            <person name="Lutzoni F."/>
            <person name="Magnuson J."/>
            <person name="Mondo S."/>
            <person name="Nolan M."/>
            <person name="Ohm R."/>
            <person name="Pangilinan J."/>
            <person name="Park H.-J."/>
            <person name="Ramirez L."/>
            <person name="Alfaro M."/>
            <person name="Sun H."/>
            <person name="Tritt A."/>
            <person name="Yoshinaga Y."/>
            <person name="Zwiers L.-H."/>
            <person name="Turgeon B."/>
            <person name="Goodwin S."/>
            <person name="Spatafora J."/>
            <person name="Crous P."/>
            <person name="Grigoriev I."/>
        </authorList>
    </citation>
    <scope>NUCLEOTIDE SEQUENCE</scope>
    <source>
        <strain evidence="3">HMLAC05119</strain>
    </source>
</reference>
<feature type="domain" description="DUF7730" evidence="2">
    <location>
        <begin position="75"/>
        <end position="189"/>
    </location>
</feature>
<protein>
    <recommendedName>
        <fullName evidence="2">DUF7730 domain-containing protein</fullName>
    </recommendedName>
</protein>
<sequence>MPLSNREESSLEAGGHSKATQLLRRTDPGAPTFSTSTPPSNEQSLVRDVSAVENGSFEIPRVRSLTPELPKFRKFMALPLELRERIYELALYTGQAIHPHLCGRKANGAIKFHDDNQHSRQYPNHNAINKLLGVTYVSKKVHDESLPCFYSANTFSVGADTATYFAHLERMDRFHMIRHVSFSIPLRDGKWTAQSLEQLTTYLKNVEIYERDHPLTEPYLITPTSREHGMVCGAEVYTNLVQHPRHLAGGLNDMALFICLDMLSSAFNSSSNSEKYTSSIVLPVPSASEFTSYPRLQWFSYVLHGLGIHLHFVEGYELAYNQKAVIGIVWHQKFQKKDFKQVSKKEDAGNVTKRVKDMFPDMELAERKVCNSCSYMRTSCDGNRYTWFTVKH</sequence>
<gene>
    <name evidence="3" type="ORF">BDU57DRAFT_451285</name>
</gene>
<accession>A0A6A5QHS6</accession>
<dbReference type="OrthoDB" id="62952at2759"/>
<dbReference type="PANTHER" id="PTHR42085:SF1">
    <property type="entry name" value="F-BOX DOMAIN-CONTAINING PROTEIN"/>
    <property type="match status" value="1"/>
</dbReference>
<proteinExistence type="predicted"/>
<dbReference type="PANTHER" id="PTHR42085">
    <property type="entry name" value="F-BOX DOMAIN-CONTAINING PROTEIN"/>
    <property type="match status" value="1"/>
</dbReference>
<feature type="region of interest" description="Disordered" evidence="1">
    <location>
        <begin position="1"/>
        <end position="46"/>
    </location>
</feature>
<dbReference type="InterPro" id="IPR056632">
    <property type="entry name" value="DUF7730"/>
</dbReference>
<dbReference type="AlphaFoldDB" id="A0A6A5QHS6"/>